<dbReference type="SUPFAM" id="SSF46785">
    <property type="entry name" value="Winged helix' DNA-binding domain"/>
    <property type="match status" value="1"/>
</dbReference>
<dbReference type="InterPro" id="IPR054105">
    <property type="entry name" value="WHD_NrtR"/>
</dbReference>
<organism evidence="2 3">
    <name type="scientific">Acetobacter estunensis</name>
    <dbReference type="NCBI Taxonomy" id="104097"/>
    <lineage>
        <taxon>Bacteria</taxon>
        <taxon>Pseudomonadati</taxon>
        <taxon>Pseudomonadota</taxon>
        <taxon>Alphaproteobacteria</taxon>
        <taxon>Acetobacterales</taxon>
        <taxon>Acetobacteraceae</taxon>
        <taxon>Acetobacter</taxon>
    </lineage>
</organism>
<dbReference type="EMBL" id="WOTH01000005">
    <property type="protein sequence ID" value="NHO53149.1"/>
    <property type="molecule type" value="Genomic_DNA"/>
</dbReference>
<proteinExistence type="predicted"/>
<dbReference type="InterPro" id="IPR036390">
    <property type="entry name" value="WH_DNA-bd_sf"/>
</dbReference>
<evidence type="ECO:0000259" key="1">
    <source>
        <dbReference type="Pfam" id="PF21906"/>
    </source>
</evidence>
<evidence type="ECO:0000313" key="2">
    <source>
        <dbReference type="EMBL" id="NHO53149.1"/>
    </source>
</evidence>
<comment type="caution">
    <text evidence="2">The sequence shown here is derived from an EMBL/GenBank/DDBJ whole genome shotgun (WGS) entry which is preliminary data.</text>
</comment>
<dbReference type="InterPro" id="IPR036388">
    <property type="entry name" value="WH-like_DNA-bd_sf"/>
</dbReference>
<dbReference type="Pfam" id="PF21906">
    <property type="entry name" value="WHD_NrtR"/>
    <property type="match status" value="1"/>
</dbReference>
<evidence type="ECO:0000313" key="3">
    <source>
        <dbReference type="Proteomes" id="UP000597459"/>
    </source>
</evidence>
<name>A0A967B675_9PROT</name>
<keyword evidence="3" id="KW-1185">Reference proteome</keyword>
<dbReference type="Proteomes" id="UP000597459">
    <property type="component" value="Unassembled WGS sequence"/>
</dbReference>
<protein>
    <recommendedName>
        <fullName evidence="1">NrtR DNA-binding winged helix domain-containing protein</fullName>
    </recommendedName>
</protein>
<dbReference type="AlphaFoldDB" id="A0A967B675"/>
<sequence length="313" mass="34646">MKGGTQVIVAAVPIALNAGEPYVRVTEEGELPHVCPKETETNVREVLESLLVRSRRLPDACAEPLPVCLHCDEAGTRIVELPYLVSTRMTTDEPGWVPCYDLLPWEDHRREEGMGQASALGKLLIAQNEGMPPSERLLEKRRLDALFAMGNCNWKPPLAKERWAAIRNGAQQKEAVGMASCRFPHETNYRWLCAALGHLRLSIIAQAMPVNLMPERFTIPQLHAAVEGILGEAVDRPTFRRGLTNGRSVEDTGACSDEVFGRPARLMRFRTDVVVANQTQGIPLALSLADTVKQAETIDRLFPDGTPRPGDRN</sequence>
<feature type="domain" description="NrtR DNA-binding winged helix" evidence="1">
    <location>
        <begin position="210"/>
        <end position="269"/>
    </location>
</feature>
<gene>
    <name evidence="2" type="ORF">GOB87_04130</name>
</gene>
<accession>A0A967B675</accession>
<dbReference type="Gene3D" id="1.10.10.10">
    <property type="entry name" value="Winged helix-like DNA-binding domain superfamily/Winged helix DNA-binding domain"/>
    <property type="match status" value="1"/>
</dbReference>
<reference evidence="2" key="1">
    <citation type="submission" date="2019-11" db="EMBL/GenBank/DDBJ databases">
        <title>Description of new Acetobacter species.</title>
        <authorList>
            <person name="Cleenwerck I."/>
            <person name="Sombolestani A.S."/>
        </authorList>
    </citation>
    <scope>NUCLEOTIDE SEQUENCE</scope>
    <source>
        <strain evidence="2">LMG 1626</strain>
    </source>
</reference>